<dbReference type="EMBL" id="CM001402">
    <property type="protein sequence ID" value="EHO39831.1"/>
    <property type="molecule type" value="Genomic_DNA"/>
</dbReference>
<evidence type="ECO:0000313" key="4">
    <source>
        <dbReference type="Proteomes" id="UP000004671"/>
    </source>
</evidence>
<dbReference type="Proteomes" id="UP000004671">
    <property type="component" value="Chromosome"/>
</dbReference>
<dbReference type="HOGENOM" id="CLU_517502_0_0_0"/>
<dbReference type="KEGG" id="caby:Cabys_2973"/>
<feature type="chain" id="PRO_5010497938" evidence="1">
    <location>
        <begin position="26"/>
        <end position="491"/>
    </location>
</feature>
<dbReference type="Gene3D" id="2.130.10.10">
    <property type="entry name" value="YVTN repeat-like/Quinoprotein amine dehydrogenase"/>
    <property type="match status" value="1"/>
</dbReference>
<evidence type="ECO:0000313" key="5">
    <source>
        <dbReference type="Proteomes" id="UP000183868"/>
    </source>
</evidence>
<dbReference type="InterPro" id="IPR015943">
    <property type="entry name" value="WD40/YVTN_repeat-like_dom_sf"/>
</dbReference>
<dbReference type="Gene3D" id="2.60.40.4070">
    <property type="match status" value="1"/>
</dbReference>
<dbReference type="STRING" id="880073.Cabys_2973"/>
<gene>
    <name evidence="2" type="ORF">Cabys_2973</name>
    <name evidence="3" type="ORF">Calab_0182</name>
</gene>
<dbReference type="eggNOG" id="COG4447">
    <property type="taxonomic scope" value="Bacteria"/>
</dbReference>
<evidence type="ECO:0000313" key="3">
    <source>
        <dbReference type="EMBL" id="EHO39831.1"/>
    </source>
</evidence>
<dbReference type="OrthoDB" id="9813742at2"/>
<name>H1XYL3_CALAY</name>
<dbReference type="CDD" id="cd15482">
    <property type="entry name" value="Sialidase_non-viral"/>
    <property type="match status" value="1"/>
</dbReference>
<dbReference type="EMBL" id="CP018099">
    <property type="protein sequence ID" value="APF19721.1"/>
    <property type="molecule type" value="Genomic_DNA"/>
</dbReference>
<dbReference type="SUPFAM" id="SSF110296">
    <property type="entry name" value="Oligoxyloglucan reducing end-specific cellobiohydrolase"/>
    <property type="match status" value="1"/>
</dbReference>
<keyword evidence="4" id="KW-1185">Reference proteome</keyword>
<protein>
    <submittedName>
        <fullName evidence="3">Glycosyl hydrolase BNR repeat-containing protein</fullName>
    </submittedName>
</protein>
<reference evidence="3 4" key="1">
    <citation type="submission" date="2011-09" db="EMBL/GenBank/DDBJ databases">
        <title>The permanent draft genome of Caldithrix abyssi DSM 13497.</title>
        <authorList>
            <consortium name="US DOE Joint Genome Institute (JGI-PGF)"/>
            <person name="Lucas S."/>
            <person name="Han J."/>
            <person name="Lapidus A."/>
            <person name="Bruce D."/>
            <person name="Goodwin L."/>
            <person name="Pitluck S."/>
            <person name="Peters L."/>
            <person name="Kyrpides N."/>
            <person name="Mavromatis K."/>
            <person name="Ivanova N."/>
            <person name="Mikhailova N."/>
            <person name="Chertkov O."/>
            <person name="Detter J.C."/>
            <person name="Tapia R."/>
            <person name="Han C."/>
            <person name="Land M."/>
            <person name="Hauser L."/>
            <person name="Markowitz V."/>
            <person name="Cheng J.-F."/>
            <person name="Hugenholtz P."/>
            <person name="Woyke T."/>
            <person name="Wu D."/>
            <person name="Spring S."/>
            <person name="Brambilla E."/>
            <person name="Klenk H.-P."/>
            <person name="Eisen J.A."/>
        </authorList>
    </citation>
    <scope>NUCLEOTIDE SEQUENCE [LARGE SCALE GENOMIC DNA]</scope>
    <source>
        <strain evidence="3 4">DSM 13497</strain>
    </source>
</reference>
<feature type="signal peptide" evidence="1">
    <location>
        <begin position="1"/>
        <end position="25"/>
    </location>
</feature>
<dbReference type="InParanoid" id="H1XYL3"/>
<evidence type="ECO:0000313" key="2">
    <source>
        <dbReference type="EMBL" id="APF19721.1"/>
    </source>
</evidence>
<keyword evidence="1" id="KW-0732">Signal</keyword>
<dbReference type="Proteomes" id="UP000183868">
    <property type="component" value="Chromosome"/>
</dbReference>
<keyword evidence="3" id="KW-0378">Hydrolase</keyword>
<reference evidence="2 5" key="2">
    <citation type="submission" date="2016-11" db="EMBL/GenBank/DDBJ databases">
        <title>Genomic analysis of Caldithrix abyssi and proposal of a novel bacterial phylum Caldithrichaeota.</title>
        <authorList>
            <person name="Kublanov I."/>
            <person name="Sigalova O."/>
            <person name="Gavrilov S."/>
            <person name="Lebedinsky A."/>
            <person name="Ivanova N."/>
            <person name="Daum C."/>
            <person name="Reddy T."/>
            <person name="Klenk H.P."/>
            <person name="Goker M."/>
            <person name="Reva O."/>
            <person name="Miroshnichenko M."/>
            <person name="Kyprides N."/>
            <person name="Woyke T."/>
            <person name="Gelfand M."/>
        </authorList>
    </citation>
    <scope>NUCLEOTIDE SEQUENCE [LARGE SCALE GENOMIC DNA]</scope>
    <source>
        <strain evidence="2 5">LF13</strain>
    </source>
</reference>
<proteinExistence type="predicted"/>
<sequence precursor="true">MKSFYMQFVLIFLLLSAQLFSQAMFKTSFNLAQDEHPFAQTLYGNGIVDLTAKDSVVWVATGYGLSKAVYDLQSDDWRWTSFTEKEYKGKGGVSAFGYMDDRTFWIATAFDTLTAVSDESLPAGSGLSYTRDGGQTWIHVPQPVDSINEDRYAPTTTVIQNLIYDLAFIDSTVWIASFGGGLRRSDDMGKSWQVVTTDGKFFSSLQNLNHRAFSLLAVNDTLWVGTAEGISKSADNGQTWERFVFEKDNPHSISGNFVVALAYQPEANAVWAATIQAEDTSEFRAVCVTYDGGKTWQRKLVEEDIFAHNFAFYGQQVFVAADKGLYHYLPEQDKWEVITDIQDFESGNEIFQPEYYSVTVQMWNDYHFAWLGNADGLAVRRLNDPLADWRVIRSFVSTKVRAKPAVYAYPVPFSPGRHFFVRFEYDTDKNLDEPIRIYDFAMDLVAEIPPSNLKPKWDGKNQKGDVVASGVYFFRAKVNGQVTWGKIVVVN</sequence>
<accession>H1XYL3</accession>
<dbReference type="GO" id="GO:0016787">
    <property type="term" value="F:hydrolase activity"/>
    <property type="evidence" value="ECO:0007669"/>
    <property type="project" value="UniProtKB-KW"/>
</dbReference>
<dbReference type="AlphaFoldDB" id="H1XYL3"/>
<dbReference type="PaxDb" id="880073-Calab_0182"/>
<evidence type="ECO:0000256" key="1">
    <source>
        <dbReference type="SAM" id="SignalP"/>
    </source>
</evidence>
<organism evidence="3 4">
    <name type="scientific">Caldithrix abyssi DSM 13497</name>
    <dbReference type="NCBI Taxonomy" id="880073"/>
    <lineage>
        <taxon>Bacteria</taxon>
        <taxon>Pseudomonadati</taxon>
        <taxon>Calditrichota</taxon>
        <taxon>Calditrichia</taxon>
        <taxon>Calditrichales</taxon>
        <taxon>Calditrichaceae</taxon>
        <taxon>Caldithrix</taxon>
    </lineage>
</organism>
<dbReference type="RefSeq" id="WP_006926718.1">
    <property type="nucleotide sequence ID" value="NZ_CM001402.1"/>
</dbReference>